<dbReference type="Pfam" id="PF00172">
    <property type="entry name" value="Zn_clus"/>
    <property type="match status" value="1"/>
</dbReference>
<dbReference type="PROSITE" id="PS00463">
    <property type="entry name" value="ZN2_CY6_FUNGAL_1"/>
    <property type="match status" value="1"/>
</dbReference>
<feature type="transmembrane region" description="Helical" evidence="7">
    <location>
        <begin position="599"/>
        <end position="620"/>
    </location>
</feature>
<comment type="caution">
    <text evidence="9">The sequence shown here is derived from an EMBL/GenBank/DDBJ whole genome shotgun (WGS) entry which is preliminary data.</text>
</comment>
<gene>
    <name evidence="9" type="ORF">BJY01DRAFT_215175</name>
</gene>
<dbReference type="Proteomes" id="UP001610446">
    <property type="component" value="Unassembled WGS sequence"/>
</dbReference>
<keyword evidence="7" id="KW-1133">Transmembrane helix</keyword>
<organism evidence="9 10">
    <name type="scientific">Aspergillus pseudoustus</name>
    <dbReference type="NCBI Taxonomy" id="1810923"/>
    <lineage>
        <taxon>Eukaryota</taxon>
        <taxon>Fungi</taxon>
        <taxon>Dikarya</taxon>
        <taxon>Ascomycota</taxon>
        <taxon>Pezizomycotina</taxon>
        <taxon>Eurotiomycetes</taxon>
        <taxon>Eurotiomycetidae</taxon>
        <taxon>Eurotiales</taxon>
        <taxon>Aspergillaceae</taxon>
        <taxon>Aspergillus</taxon>
        <taxon>Aspergillus subgen. Nidulantes</taxon>
    </lineage>
</organism>
<dbReference type="Gene3D" id="4.10.240.10">
    <property type="entry name" value="Zn(2)-C6 fungal-type DNA-binding domain"/>
    <property type="match status" value="1"/>
</dbReference>
<name>A0ABR4JVR6_9EURO</name>
<evidence type="ECO:0000313" key="10">
    <source>
        <dbReference type="Proteomes" id="UP001610446"/>
    </source>
</evidence>
<feature type="domain" description="Zn(2)-C6 fungal-type" evidence="8">
    <location>
        <begin position="23"/>
        <end position="53"/>
    </location>
</feature>
<dbReference type="InterPro" id="IPR036864">
    <property type="entry name" value="Zn2-C6_fun-type_DNA-bd_sf"/>
</dbReference>
<dbReference type="InterPro" id="IPR051127">
    <property type="entry name" value="Fungal_SecMet_Regulators"/>
</dbReference>
<feature type="compositionally biased region" description="Polar residues" evidence="6">
    <location>
        <begin position="191"/>
        <end position="200"/>
    </location>
</feature>
<accession>A0ABR4JVR6</accession>
<dbReference type="Pfam" id="PF04082">
    <property type="entry name" value="Fungal_trans"/>
    <property type="match status" value="1"/>
</dbReference>
<protein>
    <submittedName>
        <fullName evidence="9">Fungal-specific transcription factor domain-containing protein</fullName>
    </submittedName>
</protein>
<evidence type="ECO:0000256" key="5">
    <source>
        <dbReference type="ARBA" id="ARBA00023242"/>
    </source>
</evidence>
<evidence type="ECO:0000256" key="4">
    <source>
        <dbReference type="ARBA" id="ARBA00023163"/>
    </source>
</evidence>
<evidence type="ECO:0000256" key="3">
    <source>
        <dbReference type="ARBA" id="ARBA00023125"/>
    </source>
</evidence>
<keyword evidence="7" id="KW-0812">Transmembrane</keyword>
<keyword evidence="5" id="KW-0539">Nucleus</keyword>
<evidence type="ECO:0000256" key="7">
    <source>
        <dbReference type="SAM" id="Phobius"/>
    </source>
</evidence>
<feature type="region of interest" description="Disordered" evidence="6">
    <location>
        <begin position="96"/>
        <end position="118"/>
    </location>
</feature>
<dbReference type="PROSITE" id="PS50048">
    <property type="entry name" value="ZN2_CY6_FUNGAL_2"/>
    <property type="match status" value="1"/>
</dbReference>
<dbReference type="PANTHER" id="PTHR47424:SF3">
    <property type="entry name" value="REGULATORY PROTEIN GAL4"/>
    <property type="match status" value="1"/>
</dbReference>
<proteinExistence type="predicted"/>
<sequence length="733" mass="81462">MDDRPDQATTEGRSTKRRRVALACDACRTRKSRCDGRRPKCGMCEDLDFDCVYTAPVTAANVIVQKDYLSNLERRVKTLEDSLSTVRSELSAVASKVNGESSDAPVEEIPSTRQNEHSADLMGTEDTVDAMGAVAFADEEDCGFFGASSNIAFLRNLSRAVARVESTQEEITSPPINHASFEGGFVNATRPSSPVPTQAHEQTRERQSDMFTLPPDDETLTLIHRFFGDTGLLFPYIHPHAFFETYSELKKGSKKIRRTWLGLLNMVLAMAKLTAVSERLSAEVCLKESAVYYTRAFDLCRGEILRGTTLEVVQYLLLMGQYLQGTHKSVQAWMIHGLTVKAAMQLGLQSKDASRAFTSLEQEIRKRTWFGCVVLDRVLSMTFGRPAAIPDCYVQLDLPVFQGSVEGFPTTDLSQARDSILFFNATITLYKQMASIIDQLYAQNLGCGSPLPVREIVSRVLGIENQLFSWVLALPESLRQVTVQTMRAEIDDQDQRPREEDDARLFPLKFRVILTLRYLHVQILLHRPVLVKFLDTTGMGVVGVSAAGGGGVVEPAEDRLLNEIGYSSLNKCVEAAMGIIDIIHELVSSAHWPRNLLGAWWYSLYYTFNAALVIIGATWVRRTRQQVAASGSAIPAIANIDVYPSRAVATLYKLNRGNRMVDRCRYYLDELISALHIHSQQEAPDASAPNMDFPAMNTAASGLGFPSLGIEGGEFMVDDFFTGLARGIDIERW</sequence>
<evidence type="ECO:0000256" key="1">
    <source>
        <dbReference type="ARBA" id="ARBA00022723"/>
    </source>
</evidence>
<keyword evidence="3" id="KW-0238">DNA-binding</keyword>
<keyword evidence="4" id="KW-0804">Transcription</keyword>
<dbReference type="SMART" id="SM00066">
    <property type="entry name" value="GAL4"/>
    <property type="match status" value="1"/>
</dbReference>
<feature type="region of interest" description="Disordered" evidence="6">
    <location>
        <begin position="191"/>
        <end position="211"/>
    </location>
</feature>
<dbReference type="SMART" id="SM00906">
    <property type="entry name" value="Fungal_trans"/>
    <property type="match status" value="1"/>
</dbReference>
<reference evidence="9 10" key="1">
    <citation type="submission" date="2024-07" db="EMBL/GenBank/DDBJ databases">
        <title>Section-level genome sequencing and comparative genomics of Aspergillus sections Usti and Cavernicolus.</title>
        <authorList>
            <consortium name="Lawrence Berkeley National Laboratory"/>
            <person name="Nybo J.L."/>
            <person name="Vesth T.C."/>
            <person name="Theobald S."/>
            <person name="Frisvad J.C."/>
            <person name="Larsen T.O."/>
            <person name="Kjaerboelling I."/>
            <person name="Rothschild-Mancinelli K."/>
            <person name="Lyhne E.K."/>
            <person name="Kogle M.E."/>
            <person name="Barry K."/>
            <person name="Clum A."/>
            <person name="Na H."/>
            <person name="Ledsgaard L."/>
            <person name="Lin J."/>
            <person name="Lipzen A."/>
            <person name="Kuo A."/>
            <person name="Riley R."/>
            <person name="Mondo S."/>
            <person name="Labutti K."/>
            <person name="Haridas S."/>
            <person name="Pangalinan J."/>
            <person name="Salamov A.A."/>
            <person name="Simmons B.A."/>
            <person name="Magnuson J.K."/>
            <person name="Chen J."/>
            <person name="Drula E."/>
            <person name="Henrissat B."/>
            <person name="Wiebenga A."/>
            <person name="Lubbers R.J."/>
            <person name="Gomes A.C."/>
            <person name="Makela M.R."/>
            <person name="Stajich J."/>
            <person name="Grigoriev I.V."/>
            <person name="Mortensen U.H."/>
            <person name="De Vries R.P."/>
            <person name="Baker S.E."/>
            <person name="Andersen M.R."/>
        </authorList>
    </citation>
    <scope>NUCLEOTIDE SEQUENCE [LARGE SCALE GENOMIC DNA]</scope>
    <source>
        <strain evidence="9 10">CBS 123904</strain>
    </source>
</reference>
<evidence type="ECO:0000256" key="2">
    <source>
        <dbReference type="ARBA" id="ARBA00023015"/>
    </source>
</evidence>
<dbReference type="EMBL" id="JBFXLU010000083">
    <property type="protein sequence ID" value="KAL2844126.1"/>
    <property type="molecule type" value="Genomic_DNA"/>
</dbReference>
<dbReference type="PANTHER" id="PTHR47424">
    <property type="entry name" value="REGULATORY PROTEIN GAL4"/>
    <property type="match status" value="1"/>
</dbReference>
<evidence type="ECO:0000259" key="8">
    <source>
        <dbReference type="PROSITE" id="PS50048"/>
    </source>
</evidence>
<dbReference type="InterPro" id="IPR001138">
    <property type="entry name" value="Zn2Cys6_DnaBD"/>
</dbReference>
<dbReference type="InterPro" id="IPR007219">
    <property type="entry name" value="XnlR_reg_dom"/>
</dbReference>
<dbReference type="CDD" id="cd00067">
    <property type="entry name" value="GAL4"/>
    <property type="match status" value="1"/>
</dbReference>
<keyword evidence="1" id="KW-0479">Metal-binding</keyword>
<evidence type="ECO:0000313" key="9">
    <source>
        <dbReference type="EMBL" id="KAL2844126.1"/>
    </source>
</evidence>
<dbReference type="CDD" id="cd12148">
    <property type="entry name" value="fungal_TF_MHR"/>
    <property type="match status" value="1"/>
</dbReference>
<keyword evidence="7" id="KW-0472">Membrane</keyword>
<dbReference type="SUPFAM" id="SSF57701">
    <property type="entry name" value="Zn2/Cys6 DNA-binding domain"/>
    <property type="match status" value="1"/>
</dbReference>
<keyword evidence="2" id="KW-0805">Transcription regulation</keyword>
<keyword evidence="10" id="KW-1185">Reference proteome</keyword>
<evidence type="ECO:0000256" key="6">
    <source>
        <dbReference type="SAM" id="MobiDB-lite"/>
    </source>
</evidence>